<evidence type="ECO:0000256" key="1">
    <source>
        <dbReference type="SAM" id="MobiDB-lite"/>
    </source>
</evidence>
<keyword evidence="3" id="KW-1185">Reference proteome</keyword>
<evidence type="ECO:0000313" key="3">
    <source>
        <dbReference type="Proteomes" id="UP000295252"/>
    </source>
</evidence>
<reference evidence="3" key="1">
    <citation type="journal article" date="2014" name="Science">
        <title>The coffee genome provides insight into the convergent evolution of caffeine biosynthesis.</title>
        <authorList>
            <person name="Denoeud F."/>
            <person name="Carretero-Paulet L."/>
            <person name="Dereeper A."/>
            <person name="Droc G."/>
            <person name="Guyot R."/>
            <person name="Pietrella M."/>
            <person name="Zheng C."/>
            <person name="Alberti A."/>
            <person name="Anthony F."/>
            <person name="Aprea G."/>
            <person name="Aury J.M."/>
            <person name="Bento P."/>
            <person name="Bernard M."/>
            <person name="Bocs S."/>
            <person name="Campa C."/>
            <person name="Cenci A."/>
            <person name="Combes M.C."/>
            <person name="Crouzillat D."/>
            <person name="Da Silva C."/>
            <person name="Daddiego L."/>
            <person name="De Bellis F."/>
            <person name="Dussert S."/>
            <person name="Garsmeur O."/>
            <person name="Gayraud T."/>
            <person name="Guignon V."/>
            <person name="Jahn K."/>
            <person name="Jamilloux V."/>
            <person name="Joet T."/>
            <person name="Labadie K."/>
            <person name="Lan T."/>
            <person name="Leclercq J."/>
            <person name="Lepelley M."/>
            <person name="Leroy T."/>
            <person name="Li L.T."/>
            <person name="Librado P."/>
            <person name="Lopez L."/>
            <person name="Munoz A."/>
            <person name="Noel B."/>
            <person name="Pallavicini A."/>
            <person name="Perrotta G."/>
            <person name="Poncet V."/>
            <person name="Pot D."/>
            <person name="Priyono X."/>
            <person name="Rigoreau M."/>
            <person name="Rouard M."/>
            <person name="Rozas J."/>
            <person name="Tranchant-Dubreuil C."/>
            <person name="VanBuren R."/>
            <person name="Zhang Q."/>
            <person name="Andrade A.C."/>
            <person name="Argout X."/>
            <person name="Bertrand B."/>
            <person name="de Kochko A."/>
            <person name="Graziosi G."/>
            <person name="Henry R.J."/>
            <person name="Jayarama X."/>
            <person name="Ming R."/>
            <person name="Nagai C."/>
            <person name="Rounsley S."/>
            <person name="Sankoff D."/>
            <person name="Giuliano G."/>
            <person name="Albert V.A."/>
            <person name="Wincker P."/>
            <person name="Lashermes P."/>
        </authorList>
    </citation>
    <scope>NUCLEOTIDE SEQUENCE [LARGE SCALE GENOMIC DNA]</scope>
    <source>
        <strain evidence="3">cv. DH200-94</strain>
    </source>
</reference>
<sequence>MQSSSPHAQFFSALKQVEKRLKLENPSPLPILSPSLDSLSSAIYLYHTQNTTNTTNPSSTPQESDPPHEFLSNSPDFCPTQKTSFEKDSEINQETSNEVESGDLDDIELLMQLLGLPDENELKKDGSGFDSCFGCDDEFYGKIVGVKGPKCVKELQRLEGWIEHFMNGGGEKKEPLRLAHLLLSKAAFLSSLEGSSDGFQGFEFPTTIDDFLHNDPPID</sequence>
<dbReference type="PhylomeDB" id="A0A068VKG5"/>
<dbReference type="EMBL" id="HG740038">
    <property type="protein sequence ID" value="CDP20163.1"/>
    <property type="molecule type" value="Genomic_DNA"/>
</dbReference>
<feature type="compositionally biased region" description="Polar residues" evidence="1">
    <location>
        <begin position="71"/>
        <end position="83"/>
    </location>
</feature>
<dbReference type="OMA" id="GWIEHFM"/>
<gene>
    <name evidence="2" type="ORF">GSCOC_T00000755001</name>
</gene>
<feature type="region of interest" description="Disordered" evidence="1">
    <location>
        <begin position="48"/>
        <end position="100"/>
    </location>
</feature>
<name>A0A068VKG5_COFCA</name>
<organism evidence="2 3">
    <name type="scientific">Coffea canephora</name>
    <name type="common">Robusta coffee</name>
    <dbReference type="NCBI Taxonomy" id="49390"/>
    <lineage>
        <taxon>Eukaryota</taxon>
        <taxon>Viridiplantae</taxon>
        <taxon>Streptophyta</taxon>
        <taxon>Embryophyta</taxon>
        <taxon>Tracheophyta</taxon>
        <taxon>Spermatophyta</taxon>
        <taxon>Magnoliopsida</taxon>
        <taxon>eudicotyledons</taxon>
        <taxon>Gunneridae</taxon>
        <taxon>Pentapetalae</taxon>
        <taxon>asterids</taxon>
        <taxon>lamiids</taxon>
        <taxon>Gentianales</taxon>
        <taxon>Rubiaceae</taxon>
        <taxon>Ixoroideae</taxon>
        <taxon>Gardenieae complex</taxon>
        <taxon>Bertiereae - Coffeeae clade</taxon>
        <taxon>Coffeeae</taxon>
        <taxon>Coffea</taxon>
    </lineage>
</organism>
<dbReference type="Proteomes" id="UP000295252">
    <property type="component" value="Chromosome XI"/>
</dbReference>
<accession>A0A068VKG5</accession>
<dbReference type="InParanoid" id="A0A068VKG5"/>
<evidence type="ECO:0000313" key="2">
    <source>
        <dbReference type="EMBL" id="CDP20163.1"/>
    </source>
</evidence>
<proteinExistence type="predicted"/>
<dbReference type="Gramene" id="CDP20163">
    <property type="protein sequence ID" value="CDP20163"/>
    <property type="gene ID" value="GSCOC_T00000755001"/>
</dbReference>
<dbReference type="AlphaFoldDB" id="A0A068VKG5"/>
<feature type="compositionally biased region" description="Low complexity" evidence="1">
    <location>
        <begin position="48"/>
        <end position="62"/>
    </location>
</feature>
<protein>
    <submittedName>
        <fullName evidence="2">Uncharacterized protein</fullName>
    </submittedName>
</protein>
<dbReference type="OrthoDB" id="1932225at2759"/>